<feature type="domain" description="Hemerythrin-like" evidence="3">
    <location>
        <begin position="151"/>
        <end position="274"/>
    </location>
</feature>
<evidence type="ECO:0000313" key="5">
    <source>
        <dbReference type="Proteomes" id="UP001597145"/>
    </source>
</evidence>
<dbReference type="NCBIfam" id="TIGR00026">
    <property type="entry name" value="hi_GC_TIGR00026"/>
    <property type="match status" value="1"/>
</dbReference>
<dbReference type="Gene3D" id="2.30.110.10">
    <property type="entry name" value="Electron Transport, Fmn-binding Protein, Chain A"/>
    <property type="match status" value="1"/>
</dbReference>
<evidence type="ECO:0000256" key="1">
    <source>
        <dbReference type="ARBA" id="ARBA00008710"/>
    </source>
</evidence>
<accession>A0ABW4FU51</accession>
<dbReference type="Pfam" id="PF01814">
    <property type="entry name" value="Hemerythrin"/>
    <property type="match status" value="1"/>
</dbReference>
<gene>
    <name evidence="4" type="ORF">ACFSCY_32215</name>
</gene>
<name>A0ABW4FU51_9PSEU</name>
<dbReference type="InterPro" id="IPR004378">
    <property type="entry name" value="F420H2_quin_Rdtase"/>
</dbReference>
<dbReference type="Gene3D" id="1.20.120.520">
    <property type="entry name" value="nmb1532 protein domain like"/>
    <property type="match status" value="1"/>
</dbReference>
<comment type="similarity">
    <text evidence="1">Belongs to the F420H(2)-dependent quinone reductase family.</text>
</comment>
<proteinExistence type="inferred from homology"/>
<reference evidence="5" key="1">
    <citation type="journal article" date="2019" name="Int. J. Syst. Evol. Microbiol.">
        <title>The Global Catalogue of Microorganisms (GCM) 10K type strain sequencing project: providing services to taxonomists for standard genome sequencing and annotation.</title>
        <authorList>
            <consortium name="The Broad Institute Genomics Platform"/>
            <consortium name="The Broad Institute Genome Sequencing Center for Infectious Disease"/>
            <person name="Wu L."/>
            <person name="Ma J."/>
        </authorList>
    </citation>
    <scope>NUCLEOTIDE SEQUENCE [LARGE SCALE GENOMIC DNA]</scope>
    <source>
        <strain evidence="5">JCM 12165</strain>
    </source>
</reference>
<dbReference type="PANTHER" id="PTHR39428:SF1">
    <property type="entry name" value="F420H(2)-DEPENDENT QUINONE REDUCTASE RV1261C"/>
    <property type="match status" value="1"/>
</dbReference>
<evidence type="ECO:0000259" key="3">
    <source>
        <dbReference type="Pfam" id="PF01814"/>
    </source>
</evidence>
<dbReference type="Pfam" id="PF04075">
    <property type="entry name" value="F420H2_quin_red"/>
    <property type="match status" value="1"/>
</dbReference>
<dbReference type="InterPro" id="IPR012349">
    <property type="entry name" value="Split_barrel_FMN-bd"/>
</dbReference>
<organism evidence="4 5">
    <name type="scientific">Pseudonocardia aurantiaca</name>
    <dbReference type="NCBI Taxonomy" id="75290"/>
    <lineage>
        <taxon>Bacteria</taxon>
        <taxon>Bacillati</taxon>
        <taxon>Actinomycetota</taxon>
        <taxon>Actinomycetes</taxon>
        <taxon>Pseudonocardiales</taxon>
        <taxon>Pseudonocardiaceae</taxon>
        <taxon>Pseudonocardia</taxon>
    </lineage>
</organism>
<dbReference type="Proteomes" id="UP001597145">
    <property type="component" value="Unassembled WGS sequence"/>
</dbReference>
<sequence length="277" mass="29534">MPNDFNQQVIDEFRANGGQVGGFFEGARLLLLTTTGARSGSRHTVPLGYLPDGGARVLVIGSAGGAAKHPDWFHNVVADPRVHVEDGAFSHDATAVVMEGAERDAAFARAAEADPGWADYQARTTRVIPVVAIAPLPGPPGFPPGTSGGAALKLVHDAFRRELALIRKEIAESGAGLGAQLRVNCLTVCAGLHNHHAGEDIAMFPHLAHRYPELGGTVERLRAEHETIAALVEDLRAVIADGADPLLVRSEVDRLTDELERHLAYEEEQLIPVLDAL</sequence>
<dbReference type="RefSeq" id="WP_343974085.1">
    <property type="nucleotide sequence ID" value="NZ_BAAAJG010000005.1"/>
</dbReference>
<comment type="caution">
    <text evidence="4">The sequence shown here is derived from an EMBL/GenBank/DDBJ whole genome shotgun (WGS) entry which is preliminary data.</text>
</comment>
<dbReference type="EMBL" id="JBHUCP010000028">
    <property type="protein sequence ID" value="MFD1534093.1"/>
    <property type="molecule type" value="Genomic_DNA"/>
</dbReference>
<keyword evidence="5" id="KW-1185">Reference proteome</keyword>
<dbReference type="InterPro" id="IPR012312">
    <property type="entry name" value="Hemerythrin-like"/>
</dbReference>
<comment type="catalytic activity">
    <reaction evidence="2">
        <text>oxidized coenzyme F420-(gamma-L-Glu)(n) + a quinol + H(+) = reduced coenzyme F420-(gamma-L-Glu)(n) + a quinone</text>
        <dbReference type="Rhea" id="RHEA:39663"/>
        <dbReference type="Rhea" id="RHEA-COMP:12939"/>
        <dbReference type="Rhea" id="RHEA-COMP:14378"/>
        <dbReference type="ChEBI" id="CHEBI:15378"/>
        <dbReference type="ChEBI" id="CHEBI:24646"/>
        <dbReference type="ChEBI" id="CHEBI:132124"/>
        <dbReference type="ChEBI" id="CHEBI:133980"/>
        <dbReference type="ChEBI" id="CHEBI:139511"/>
    </reaction>
</comment>
<dbReference type="CDD" id="cd12108">
    <property type="entry name" value="Hr-like"/>
    <property type="match status" value="1"/>
</dbReference>
<protein>
    <submittedName>
        <fullName evidence="4">Nitroreductase/quinone reductase family protein</fullName>
    </submittedName>
</protein>
<evidence type="ECO:0000256" key="2">
    <source>
        <dbReference type="ARBA" id="ARBA00049106"/>
    </source>
</evidence>
<evidence type="ECO:0000313" key="4">
    <source>
        <dbReference type="EMBL" id="MFD1534093.1"/>
    </source>
</evidence>
<dbReference type="PANTHER" id="PTHR39428">
    <property type="entry name" value="F420H(2)-DEPENDENT QUINONE REDUCTASE RV1261C"/>
    <property type="match status" value="1"/>
</dbReference>
<dbReference type="SUPFAM" id="SSF50475">
    <property type="entry name" value="FMN-binding split barrel"/>
    <property type="match status" value="1"/>
</dbReference>